<feature type="compositionally biased region" description="Polar residues" evidence="1">
    <location>
        <begin position="349"/>
        <end position="361"/>
    </location>
</feature>
<keyword evidence="3" id="KW-1185">Reference proteome</keyword>
<feature type="compositionally biased region" description="Basic and acidic residues" evidence="1">
    <location>
        <begin position="27"/>
        <end position="41"/>
    </location>
</feature>
<evidence type="ECO:0000256" key="1">
    <source>
        <dbReference type="SAM" id="MobiDB-lite"/>
    </source>
</evidence>
<feature type="compositionally biased region" description="Polar residues" evidence="1">
    <location>
        <begin position="283"/>
        <end position="296"/>
    </location>
</feature>
<dbReference type="RefSeq" id="XP_070881889.1">
    <property type="nucleotide sequence ID" value="XM_071026543.1"/>
</dbReference>
<dbReference type="EMBL" id="JBFXLQ010000059">
    <property type="protein sequence ID" value="KAL2862910.1"/>
    <property type="molecule type" value="Genomic_DNA"/>
</dbReference>
<feature type="compositionally biased region" description="Polar residues" evidence="1">
    <location>
        <begin position="81"/>
        <end position="91"/>
    </location>
</feature>
<evidence type="ECO:0000313" key="2">
    <source>
        <dbReference type="EMBL" id="KAL2862910.1"/>
    </source>
</evidence>
<feature type="compositionally biased region" description="Basic and acidic residues" evidence="1">
    <location>
        <begin position="50"/>
        <end position="64"/>
    </location>
</feature>
<feature type="compositionally biased region" description="Basic and acidic residues" evidence="1">
    <location>
        <begin position="243"/>
        <end position="254"/>
    </location>
</feature>
<proteinExistence type="predicted"/>
<accession>A0ABR4LEF0</accession>
<feature type="compositionally biased region" description="Low complexity" evidence="1">
    <location>
        <begin position="271"/>
        <end position="281"/>
    </location>
</feature>
<feature type="region of interest" description="Disordered" evidence="1">
    <location>
        <begin position="336"/>
        <end position="361"/>
    </location>
</feature>
<dbReference type="Proteomes" id="UP001610432">
    <property type="component" value="Unassembled WGS sequence"/>
</dbReference>
<feature type="compositionally biased region" description="Polar residues" evidence="1">
    <location>
        <begin position="98"/>
        <end position="117"/>
    </location>
</feature>
<dbReference type="PANTHER" id="PTHR42111:SF1">
    <property type="entry name" value="YALI0D23727P"/>
    <property type="match status" value="1"/>
</dbReference>
<dbReference type="PANTHER" id="PTHR42111">
    <property type="entry name" value="YALI0D23727P"/>
    <property type="match status" value="1"/>
</dbReference>
<dbReference type="GeneID" id="98141615"/>
<feature type="compositionally biased region" description="Basic and acidic residues" evidence="1">
    <location>
        <begin position="199"/>
        <end position="210"/>
    </location>
</feature>
<feature type="region of interest" description="Disordered" evidence="1">
    <location>
        <begin position="190"/>
        <end position="224"/>
    </location>
</feature>
<comment type="caution">
    <text evidence="2">The sequence shown here is derived from an EMBL/GenBank/DDBJ whole genome shotgun (WGS) entry which is preliminary data.</text>
</comment>
<sequence>MDSKGDTASMGKSLDKHTPIQGILSDLTKHPGGAERLEPIRDLQSCNCVKGDDGKTKRNIRDVADDSNSTVAAGVARPNPLTLSRENSSLASRRGRASQRTPSSPEYTAQRSPLQSHSPASLIFERNVQEDILLPQTSPSIPSHIRTENHIPPVLEASSAAITDNELDPDSVKIVTHSIHHPAAGCGTFAEQSPQPPCHDGDGLDMRDVEELPPASQSPDPNDIRRLSFISFADVVNAEHAESGDNLSNHDHFQKGATSPDPLTTVHRNMSSSPLYSPVSSHGFGTSPPTSISTSFKGLELSPNRGARATDSPLLAIQRPVSPSFSGELSIETMRQALRRTGSGDLGASRSQLSNTSSNDD</sequence>
<organism evidence="2 3">
    <name type="scientific">Aspergillus lucknowensis</name>
    <dbReference type="NCBI Taxonomy" id="176173"/>
    <lineage>
        <taxon>Eukaryota</taxon>
        <taxon>Fungi</taxon>
        <taxon>Dikarya</taxon>
        <taxon>Ascomycota</taxon>
        <taxon>Pezizomycotina</taxon>
        <taxon>Eurotiomycetes</taxon>
        <taxon>Eurotiomycetidae</taxon>
        <taxon>Eurotiales</taxon>
        <taxon>Aspergillaceae</taxon>
        <taxon>Aspergillus</taxon>
        <taxon>Aspergillus subgen. Nidulantes</taxon>
    </lineage>
</organism>
<reference evidence="2 3" key="1">
    <citation type="submission" date="2024-07" db="EMBL/GenBank/DDBJ databases">
        <title>Section-level genome sequencing and comparative genomics of Aspergillus sections Usti and Cavernicolus.</title>
        <authorList>
            <consortium name="Lawrence Berkeley National Laboratory"/>
            <person name="Nybo J.L."/>
            <person name="Vesth T.C."/>
            <person name="Theobald S."/>
            <person name="Frisvad J.C."/>
            <person name="Larsen T.O."/>
            <person name="Kjaerboelling I."/>
            <person name="Rothschild-Mancinelli K."/>
            <person name="Lyhne E.K."/>
            <person name="Kogle M.E."/>
            <person name="Barry K."/>
            <person name="Clum A."/>
            <person name="Na H."/>
            <person name="Ledsgaard L."/>
            <person name="Lin J."/>
            <person name="Lipzen A."/>
            <person name="Kuo A."/>
            <person name="Riley R."/>
            <person name="Mondo S."/>
            <person name="Labutti K."/>
            <person name="Haridas S."/>
            <person name="Pangalinan J."/>
            <person name="Salamov A.A."/>
            <person name="Simmons B.A."/>
            <person name="Magnuson J.K."/>
            <person name="Chen J."/>
            <person name="Drula E."/>
            <person name="Henrissat B."/>
            <person name="Wiebenga A."/>
            <person name="Lubbers R.J."/>
            <person name="Gomes A.C."/>
            <person name="Macurrencykelacurrency M.R."/>
            <person name="Stajich J."/>
            <person name="Grigoriev I.V."/>
            <person name="Mortensen U.H."/>
            <person name="De Vries R.P."/>
            <person name="Baker S.E."/>
            <person name="Andersen M.R."/>
        </authorList>
    </citation>
    <scope>NUCLEOTIDE SEQUENCE [LARGE SCALE GENOMIC DNA]</scope>
    <source>
        <strain evidence="2 3">CBS 449.75</strain>
    </source>
</reference>
<protein>
    <submittedName>
        <fullName evidence="2">Uncharacterized protein</fullName>
    </submittedName>
</protein>
<evidence type="ECO:0000313" key="3">
    <source>
        <dbReference type="Proteomes" id="UP001610432"/>
    </source>
</evidence>
<feature type="region of interest" description="Disordered" evidence="1">
    <location>
        <begin position="1"/>
        <end position="117"/>
    </location>
</feature>
<gene>
    <name evidence="2" type="ORF">BJX67DRAFT_275159</name>
</gene>
<feature type="region of interest" description="Disordered" evidence="1">
    <location>
        <begin position="243"/>
        <end position="319"/>
    </location>
</feature>
<name>A0ABR4LEF0_9EURO</name>